<dbReference type="GO" id="GO:0015031">
    <property type="term" value="P:protein transport"/>
    <property type="evidence" value="ECO:0007669"/>
    <property type="project" value="UniProtKB-KW"/>
</dbReference>
<dbReference type="GO" id="GO:0031992">
    <property type="term" value="F:energy transducer activity"/>
    <property type="evidence" value="ECO:0007669"/>
    <property type="project" value="TreeGrafter"/>
</dbReference>
<dbReference type="OrthoDB" id="9816142at2"/>
<keyword evidence="6" id="KW-0812">Transmembrane</keyword>
<feature type="compositionally biased region" description="Low complexity" evidence="10">
    <location>
        <begin position="102"/>
        <end position="112"/>
    </location>
</feature>
<dbReference type="PANTHER" id="PTHR33446:SF2">
    <property type="entry name" value="PROTEIN TONB"/>
    <property type="match status" value="1"/>
</dbReference>
<dbReference type="InterPro" id="IPR006260">
    <property type="entry name" value="TonB/TolA_C"/>
</dbReference>
<evidence type="ECO:0000256" key="10">
    <source>
        <dbReference type="SAM" id="MobiDB-lite"/>
    </source>
</evidence>
<accession>A0A1H2NQI2</accession>
<dbReference type="SUPFAM" id="SSF74653">
    <property type="entry name" value="TolA/TonB C-terminal domain"/>
    <property type="match status" value="1"/>
</dbReference>
<name>A0A1H2NQI2_PSEVA</name>
<feature type="compositionally biased region" description="Low complexity" evidence="10">
    <location>
        <begin position="59"/>
        <end position="79"/>
    </location>
</feature>
<dbReference type="GO" id="GO:0055085">
    <property type="term" value="P:transmembrane transport"/>
    <property type="evidence" value="ECO:0007669"/>
    <property type="project" value="InterPro"/>
</dbReference>
<keyword evidence="3" id="KW-0813">Transport</keyword>
<proteinExistence type="inferred from homology"/>
<evidence type="ECO:0000313" key="13">
    <source>
        <dbReference type="Proteomes" id="UP000295254"/>
    </source>
</evidence>
<dbReference type="InterPro" id="IPR051045">
    <property type="entry name" value="TonB-dependent_transducer"/>
</dbReference>
<evidence type="ECO:0000256" key="3">
    <source>
        <dbReference type="ARBA" id="ARBA00022448"/>
    </source>
</evidence>
<dbReference type="Gene3D" id="3.30.1150.10">
    <property type="match status" value="1"/>
</dbReference>
<dbReference type="NCBIfam" id="TIGR01352">
    <property type="entry name" value="tonB_Cterm"/>
    <property type="match status" value="1"/>
</dbReference>
<dbReference type="AlphaFoldDB" id="A0A1H2NQI2"/>
<feature type="compositionally biased region" description="Low complexity" evidence="10">
    <location>
        <begin position="150"/>
        <end position="175"/>
    </location>
</feature>
<evidence type="ECO:0000256" key="4">
    <source>
        <dbReference type="ARBA" id="ARBA00022475"/>
    </source>
</evidence>
<dbReference type="STRING" id="95300.SAMN05216558_2750"/>
<comment type="similarity">
    <text evidence="2">Belongs to the TonB family.</text>
</comment>
<keyword evidence="7" id="KW-0653">Protein transport</keyword>
<keyword evidence="5" id="KW-0997">Cell inner membrane</keyword>
<dbReference type="Pfam" id="PF03544">
    <property type="entry name" value="TonB_C"/>
    <property type="match status" value="1"/>
</dbReference>
<evidence type="ECO:0000256" key="1">
    <source>
        <dbReference type="ARBA" id="ARBA00004383"/>
    </source>
</evidence>
<evidence type="ECO:0000256" key="5">
    <source>
        <dbReference type="ARBA" id="ARBA00022519"/>
    </source>
</evidence>
<dbReference type="PANTHER" id="PTHR33446">
    <property type="entry name" value="PROTEIN TONB-RELATED"/>
    <property type="match status" value="1"/>
</dbReference>
<keyword evidence="13" id="KW-1185">Reference proteome</keyword>
<dbReference type="PROSITE" id="PS52015">
    <property type="entry name" value="TONB_CTD"/>
    <property type="match status" value="1"/>
</dbReference>
<reference evidence="13" key="1">
    <citation type="journal article" date="2019" name="bioRxiv">
        <title>Bacterially produced spermidine induces plant systemic susceptibility to pathogens.</title>
        <authorList>
            <person name="Melnyk R.A."/>
            <person name="Beskrovnaya P.A."/>
            <person name="Liu Z."/>
            <person name="Song Y."/>
            <person name="Haney C.H."/>
        </authorList>
    </citation>
    <scope>NUCLEOTIDE SEQUENCE [LARGE SCALE GENOMIC DNA]</scope>
    <source>
        <strain evidence="13">Dha-51</strain>
    </source>
</reference>
<evidence type="ECO:0000256" key="7">
    <source>
        <dbReference type="ARBA" id="ARBA00022927"/>
    </source>
</evidence>
<evidence type="ECO:0000256" key="2">
    <source>
        <dbReference type="ARBA" id="ARBA00006555"/>
    </source>
</evidence>
<feature type="domain" description="TonB C-terminal" evidence="11">
    <location>
        <begin position="169"/>
        <end position="262"/>
    </location>
</feature>
<comment type="subcellular location">
    <subcellularLocation>
        <location evidence="1">Cell inner membrane</location>
        <topology evidence="1">Single-pass membrane protein</topology>
        <orientation evidence="1">Periplasmic side</orientation>
    </subcellularLocation>
</comment>
<evidence type="ECO:0000256" key="6">
    <source>
        <dbReference type="ARBA" id="ARBA00022692"/>
    </source>
</evidence>
<keyword evidence="8" id="KW-1133">Transmembrane helix</keyword>
<dbReference type="EMBL" id="RRZK01000011">
    <property type="protein sequence ID" value="TDB64276.1"/>
    <property type="molecule type" value="Genomic_DNA"/>
</dbReference>
<organism evidence="12 13">
    <name type="scientific">Pseudomonas vancouverensis</name>
    <dbReference type="NCBI Taxonomy" id="95300"/>
    <lineage>
        <taxon>Bacteria</taxon>
        <taxon>Pseudomonadati</taxon>
        <taxon>Pseudomonadota</taxon>
        <taxon>Gammaproteobacteria</taxon>
        <taxon>Pseudomonadales</taxon>
        <taxon>Pseudomonadaceae</taxon>
        <taxon>Pseudomonas</taxon>
    </lineage>
</organism>
<gene>
    <name evidence="12" type="ORF">EIY72_11670</name>
</gene>
<evidence type="ECO:0000259" key="11">
    <source>
        <dbReference type="PROSITE" id="PS52015"/>
    </source>
</evidence>
<keyword evidence="9" id="KW-0472">Membrane</keyword>
<keyword evidence="4" id="KW-1003">Cell membrane</keyword>
<dbReference type="Proteomes" id="UP000295254">
    <property type="component" value="Unassembled WGS sequence"/>
</dbReference>
<dbReference type="InterPro" id="IPR037682">
    <property type="entry name" value="TonB_C"/>
</dbReference>
<evidence type="ECO:0000256" key="8">
    <source>
        <dbReference type="ARBA" id="ARBA00022989"/>
    </source>
</evidence>
<protein>
    <submittedName>
        <fullName evidence="12">Energy transducer TonB</fullName>
    </submittedName>
</protein>
<dbReference type="GO" id="GO:0098797">
    <property type="term" value="C:plasma membrane protein complex"/>
    <property type="evidence" value="ECO:0007669"/>
    <property type="project" value="TreeGrafter"/>
</dbReference>
<feature type="region of interest" description="Disordered" evidence="10">
    <location>
        <begin position="51"/>
        <end position="191"/>
    </location>
</feature>
<evidence type="ECO:0000256" key="9">
    <source>
        <dbReference type="ARBA" id="ARBA00023136"/>
    </source>
</evidence>
<evidence type="ECO:0000313" key="12">
    <source>
        <dbReference type="EMBL" id="TDB64276.1"/>
    </source>
</evidence>
<dbReference type="RefSeq" id="WP_093223025.1">
    <property type="nucleotide sequence ID" value="NZ_LT629803.1"/>
</dbReference>
<sequence length="262" mass="27974">MKHLQTCLGISIALHLSAGWLVRELHAAPESLPFQPPMAIQLVSLAPLSPPAPAPAVQPRPVQLPVTTSTPTKPSVVPKIEPATPVAEPVRPLPASPRGEIAKAPTATKAPAKPQPRAESRPAQPVELPAAMVQSQRPTPPAPAASTDKTVSPTTPVAATPAPQLTPVVSLRPTFVTPPPPPRYPNTARRRNQQGVVRVEVRLDERGQQQKLTLIRSSGIESLDQAALEAVTSWRFRPEIVDGRAVPSRVEIPIEFALTANR</sequence>
<comment type="caution">
    <text evidence="12">The sequence shown here is derived from an EMBL/GenBank/DDBJ whole genome shotgun (WGS) entry which is preliminary data.</text>
</comment>